<organism evidence="1 2">
    <name type="scientific">Entomophthora muscae</name>
    <dbReference type="NCBI Taxonomy" id="34485"/>
    <lineage>
        <taxon>Eukaryota</taxon>
        <taxon>Fungi</taxon>
        <taxon>Fungi incertae sedis</taxon>
        <taxon>Zoopagomycota</taxon>
        <taxon>Entomophthoromycotina</taxon>
        <taxon>Entomophthoromycetes</taxon>
        <taxon>Entomophthorales</taxon>
        <taxon>Entomophthoraceae</taxon>
        <taxon>Entomophthora</taxon>
    </lineage>
</organism>
<protein>
    <submittedName>
        <fullName evidence="1">Uncharacterized protein</fullName>
    </submittedName>
</protein>
<keyword evidence="2" id="KW-1185">Reference proteome</keyword>
<proteinExistence type="predicted"/>
<dbReference type="Proteomes" id="UP001165960">
    <property type="component" value="Unassembled WGS sequence"/>
</dbReference>
<evidence type="ECO:0000313" key="2">
    <source>
        <dbReference type="Proteomes" id="UP001165960"/>
    </source>
</evidence>
<evidence type="ECO:0000313" key="1">
    <source>
        <dbReference type="EMBL" id="KAJ9062125.1"/>
    </source>
</evidence>
<accession>A0ACC2SIF2</accession>
<gene>
    <name evidence="1" type="ORF">DSO57_1014009</name>
</gene>
<dbReference type="EMBL" id="QTSX02005023">
    <property type="protein sequence ID" value="KAJ9062125.1"/>
    <property type="molecule type" value="Genomic_DNA"/>
</dbReference>
<sequence length="181" mass="20678">MKCFVFLVAAIQATLIEVVNHERKINNVTALVSSPILDTFLKRFIVVNQKPERYNATLTLAELLGHDICHAFPIHLGCEKVPAQEFMFANCIPIISIPSMPSATEQMQFIKENSVEDIFLNTSNFSSPLYKTIGEAIDREVHYIILSPYWAYATIKICFITPMFELKNDYSLKYSYLKICT</sequence>
<name>A0ACC2SIF2_9FUNG</name>
<comment type="caution">
    <text evidence="1">The sequence shown here is derived from an EMBL/GenBank/DDBJ whole genome shotgun (WGS) entry which is preliminary data.</text>
</comment>
<reference evidence="1" key="1">
    <citation type="submission" date="2022-04" db="EMBL/GenBank/DDBJ databases">
        <title>Genome of the entomopathogenic fungus Entomophthora muscae.</title>
        <authorList>
            <person name="Elya C."/>
            <person name="Lovett B.R."/>
            <person name="Lee E."/>
            <person name="Macias A.M."/>
            <person name="Hajek A.E."/>
            <person name="De Bivort B.L."/>
            <person name="Kasson M.T."/>
            <person name="De Fine Licht H.H."/>
            <person name="Stajich J.E."/>
        </authorList>
    </citation>
    <scope>NUCLEOTIDE SEQUENCE</scope>
    <source>
        <strain evidence="1">Berkeley</strain>
    </source>
</reference>